<keyword evidence="5" id="KW-1185">Reference proteome</keyword>
<proteinExistence type="predicted"/>
<dbReference type="InterPro" id="IPR001647">
    <property type="entry name" value="HTH_TetR"/>
</dbReference>
<dbReference type="RefSeq" id="WP_343163281.1">
    <property type="nucleotide sequence ID" value="NZ_JBHRSV010000028.1"/>
</dbReference>
<feature type="domain" description="HTH tetR-type" evidence="3">
    <location>
        <begin position="4"/>
        <end position="64"/>
    </location>
</feature>
<evidence type="ECO:0000256" key="2">
    <source>
        <dbReference type="PROSITE-ProRule" id="PRU00335"/>
    </source>
</evidence>
<accession>A0ABV7A135</accession>
<dbReference type="InterPro" id="IPR009057">
    <property type="entry name" value="Homeodomain-like_sf"/>
</dbReference>
<evidence type="ECO:0000313" key="4">
    <source>
        <dbReference type="EMBL" id="MFC2927294.1"/>
    </source>
</evidence>
<name>A0ABV7A135_9PROT</name>
<dbReference type="Pfam" id="PF00440">
    <property type="entry name" value="TetR_N"/>
    <property type="match status" value="1"/>
</dbReference>
<keyword evidence="1 2" id="KW-0238">DNA-binding</keyword>
<gene>
    <name evidence="4" type="ORF">ACFOOR_14395</name>
</gene>
<dbReference type="SUPFAM" id="SSF46689">
    <property type="entry name" value="Homeodomain-like"/>
    <property type="match status" value="1"/>
</dbReference>
<dbReference type="SUPFAM" id="SSF48498">
    <property type="entry name" value="Tetracyclin repressor-like, C-terminal domain"/>
    <property type="match status" value="1"/>
</dbReference>
<evidence type="ECO:0000259" key="3">
    <source>
        <dbReference type="PROSITE" id="PS50977"/>
    </source>
</evidence>
<dbReference type="Proteomes" id="UP001595379">
    <property type="component" value="Unassembled WGS sequence"/>
</dbReference>
<comment type="caution">
    <text evidence="4">The sequence shown here is derived from an EMBL/GenBank/DDBJ whole genome shotgun (WGS) entry which is preliminary data.</text>
</comment>
<organism evidence="4 5">
    <name type="scientific">Hyphobacterium vulgare</name>
    <dbReference type="NCBI Taxonomy" id="1736751"/>
    <lineage>
        <taxon>Bacteria</taxon>
        <taxon>Pseudomonadati</taxon>
        <taxon>Pseudomonadota</taxon>
        <taxon>Alphaproteobacteria</taxon>
        <taxon>Maricaulales</taxon>
        <taxon>Maricaulaceae</taxon>
        <taxon>Hyphobacterium</taxon>
    </lineage>
</organism>
<protein>
    <submittedName>
        <fullName evidence="4">TetR/AcrR family transcriptional regulator</fullName>
    </submittedName>
</protein>
<dbReference type="Gene3D" id="1.10.357.10">
    <property type="entry name" value="Tetracycline Repressor, domain 2"/>
    <property type="match status" value="1"/>
</dbReference>
<dbReference type="PROSITE" id="PS50977">
    <property type="entry name" value="HTH_TETR_2"/>
    <property type="match status" value="1"/>
</dbReference>
<dbReference type="InterPro" id="IPR036271">
    <property type="entry name" value="Tet_transcr_reg_TetR-rel_C_sf"/>
</dbReference>
<reference evidence="5" key="1">
    <citation type="journal article" date="2019" name="Int. J. Syst. Evol. Microbiol.">
        <title>The Global Catalogue of Microorganisms (GCM) 10K type strain sequencing project: providing services to taxonomists for standard genome sequencing and annotation.</title>
        <authorList>
            <consortium name="The Broad Institute Genomics Platform"/>
            <consortium name="The Broad Institute Genome Sequencing Center for Infectious Disease"/>
            <person name="Wu L."/>
            <person name="Ma J."/>
        </authorList>
    </citation>
    <scope>NUCLEOTIDE SEQUENCE [LARGE SCALE GENOMIC DNA]</scope>
    <source>
        <strain evidence="5">KCTC 52487</strain>
    </source>
</reference>
<evidence type="ECO:0000256" key="1">
    <source>
        <dbReference type="ARBA" id="ARBA00023125"/>
    </source>
</evidence>
<dbReference type="EMBL" id="JBHRSV010000028">
    <property type="protein sequence ID" value="MFC2927294.1"/>
    <property type="molecule type" value="Genomic_DNA"/>
</dbReference>
<evidence type="ECO:0000313" key="5">
    <source>
        <dbReference type="Proteomes" id="UP001595379"/>
    </source>
</evidence>
<feature type="DNA-binding region" description="H-T-H motif" evidence="2">
    <location>
        <begin position="27"/>
        <end position="46"/>
    </location>
</feature>
<sequence length="173" mass="18760">MTAEDRRDALLDRLADHMLAFGIGASSLRALAKAAGTSDRMLLYYFRDKDELVAATLERIAARFSGALDAFAPAQPLPFDAMLKHLAPVLLDEAGWPYMRVWLEIASRSASGDKACRAAGEAIGRGFHTWGAAHLDSSTDRREREAARLFAMLEGLVLLKALGLEDVSRTAAG</sequence>